<feature type="transmembrane region" description="Helical" evidence="7">
    <location>
        <begin position="154"/>
        <end position="171"/>
    </location>
</feature>
<feature type="transmembrane region" description="Helical" evidence="7">
    <location>
        <begin position="255"/>
        <end position="277"/>
    </location>
</feature>
<dbReference type="PROSITE" id="PS50850">
    <property type="entry name" value="MFS"/>
    <property type="match status" value="1"/>
</dbReference>
<gene>
    <name evidence="9" type="ORF">DDW44_24055</name>
</gene>
<name>A0A2S1SYJ7_9ACTN</name>
<keyword evidence="3 7" id="KW-0812">Transmembrane</keyword>
<feature type="transmembrane region" description="Helical" evidence="7">
    <location>
        <begin position="72"/>
        <end position="91"/>
    </location>
</feature>
<dbReference type="SUPFAM" id="SSF103473">
    <property type="entry name" value="MFS general substrate transporter"/>
    <property type="match status" value="1"/>
</dbReference>
<dbReference type="Gene3D" id="1.20.1250.20">
    <property type="entry name" value="MFS general substrate transporter like domains"/>
    <property type="match status" value="1"/>
</dbReference>
<keyword evidence="5 7" id="KW-0472">Membrane</keyword>
<evidence type="ECO:0000256" key="6">
    <source>
        <dbReference type="ARBA" id="ARBA00023251"/>
    </source>
</evidence>
<feature type="transmembrane region" description="Helical" evidence="7">
    <location>
        <begin position="377"/>
        <end position="405"/>
    </location>
</feature>
<feature type="transmembrane region" description="Helical" evidence="7">
    <location>
        <begin position="216"/>
        <end position="235"/>
    </location>
</feature>
<dbReference type="Gene3D" id="1.20.1720.10">
    <property type="entry name" value="Multidrug resistance protein D"/>
    <property type="match status" value="1"/>
</dbReference>
<evidence type="ECO:0000259" key="8">
    <source>
        <dbReference type="PROSITE" id="PS50850"/>
    </source>
</evidence>
<dbReference type="KEGG" id="stir:DDW44_24055"/>
<comment type="subcellular location">
    <subcellularLocation>
        <location evidence="1">Cell membrane</location>
        <topology evidence="1">Multi-pass membrane protein</topology>
    </subcellularLocation>
</comment>
<feature type="transmembrane region" description="Helical" evidence="7">
    <location>
        <begin position="97"/>
        <end position="115"/>
    </location>
</feature>
<feature type="transmembrane region" description="Helical" evidence="7">
    <location>
        <begin position="464"/>
        <end position="488"/>
    </location>
</feature>
<feature type="transmembrane region" description="Helical" evidence="7">
    <location>
        <begin position="316"/>
        <end position="338"/>
    </location>
</feature>
<dbReference type="AlphaFoldDB" id="A0A2S1SYJ7"/>
<dbReference type="GO" id="GO:0005886">
    <property type="term" value="C:plasma membrane"/>
    <property type="evidence" value="ECO:0007669"/>
    <property type="project" value="UniProtKB-SubCell"/>
</dbReference>
<dbReference type="GO" id="GO:0022857">
    <property type="term" value="F:transmembrane transporter activity"/>
    <property type="evidence" value="ECO:0007669"/>
    <property type="project" value="InterPro"/>
</dbReference>
<proteinExistence type="predicted"/>
<keyword evidence="10" id="KW-1185">Reference proteome</keyword>
<feature type="transmembrane region" description="Helical" evidence="7">
    <location>
        <begin position="344"/>
        <end position="365"/>
    </location>
</feature>
<dbReference type="CDD" id="cd17321">
    <property type="entry name" value="MFS_MMR_MDR_like"/>
    <property type="match status" value="1"/>
</dbReference>
<sequence length="503" mass="52078">MTMALACVTTSVLFSSAPSITLALPTIQRDLDATASTLRWIVIAAQLPLCCLAAASGRLADLLGYRTVLRSALLCFAVASAFCAVGPTGHWLIAGRVLQGVAVALAAPLGIALLAREIPLRMRGWALGTLALSITLTSTTAPYLVAALTDFADWRWGFGVYTAAGLVLLVLAGRERYGTGRTAVPMDWKGLLTLTGGLTLVVVSLERVAAWGHRDLPALLLLLAGAALLLLFALVERATADPLIDLGMCRRPNVIAAGAGLALTQWASLALSIYLSLYLQQVLGYSALQAGLVALPGALGPLLLPRLVGRLHDYAPNWWTVVGGALLGAVSLMLVALAVDRGHLVTLMLALLAFGFATPLVYTPANSFAMSAVPTAAYGLIGGFTTTARQLGGVLGLAVSGMFFAQVQAGALTRLTRTEGLGSVQQHDLDSLVADGERGRRLLDSLSPPSAQAVLDTASGAYTAGFLTVLLVNAGLLALGSASMLVALRHRMSGLTGEAGRPG</sequence>
<evidence type="ECO:0000313" key="10">
    <source>
        <dbReference type="Proteomes" id="UP000244900"/>
    </source>
</evidence>
<accession>A0A2S1SYJ7</accession>
<dbReference type="InterPro" id="IPR036259">
    <property type="entry name" value="MFS_trans_sf"/>
</dbReference>
<evidence type="ECO:0000256" key="5">
    <source>
        <dbReference type="ARBA" id="ARBA00023136"/>
    </source>
</evidence>
<evidence type="ECO:0000313" key="9">
    <source>
        <dbReference type="EMBL" id="AWI31503.1"/>
    </source>
</evidence>
<evidence type="ECO:0000256" key="4">
    <source>
        <dbReference type="ARBA" id="ARBA00022989"/>
    </source>
</evidence>
<evidence type="ECO:0000256" key="2">
    <source>
        <dbReference type="ARBA" id="ARBA00022448"/>
    </source>
</evidence>
<organism evidence="9 10">
    <name type="scientific">Streptomyces tirandamycinicus</name>
    <dbReference type="NCBI Taxonomy" id="2174846"/>
    <lineage>
        <taxon>Bacteria</taxon>
        <taxon>Bacillati</taxon>
        <taxon>Actinomycetota</taxon>
        <taxon>Actinomycetes</taxon>
        <taxon>Kitasatosporales</taxon>
        <taxon>Streptomycetaceae</taxon>
        <taxon>Streptomyces</taxon>
    </lineage>
</organism>
<keyword evidence="2" id="KW-0813">Transport</keyword>
<dbReference type="PANTHER" id="PTHR42718:SF9">
    <property type="entry name" value="MAJOR FACILITATOR SUPERFAMILY MULTIDRUG TRANSPORTER MFSC"/>
    <property type="match status" value="1"/>
</dbReference>
<dbReference type="GO" id="GO:0046677">
    <property type="term" value="P:response to antibiotic"/>
    <property type="evidence" value="ECO:0007669"/>
    <property type="project" value="UniProtKB-KW"/>
</dbReference>
<feature type="transmembrane region" description="Helical" evidence="7">
    <location>
        <begin position="39"/>
        <end position="60"/>
    </location>
</feature>
<dbReference type="Proteomes" id="UP000244900">
    <property type="component" value="Chromosome"/>
</dbReference>
<protein>
    <submittedName>
        <fullName evidence="9">MFS transporter</fullName>
    </submittedName>
</protein>
<dbReference type="Pfam" id="PF07690">
    <property type="entry name" value="MFS_1"/>
    <property type="match status" value="1"/>
</dbReference>
<reference evidence="9 10" key="1">
    <citation type="submission" date="2018-05" db="EMBL/GenBank/DDBJ databases">
        <title>Complete genome sequence of sponge-derived Streptomyces sp. HNM0039.</title>
        <authorList>
            <person name="Huang X."/>
            <person name="Zhou S."/>
        </authorList>
    </citation>
    <scope>NUCLEOTIDE SEQUENCE [LARGE SCALE GENOMIC DNA]</scope>
    <source>
        <strain evidence="9 10">HNM0039</strain>
    </source>
</reference>
<feature type="domain" description="Major facilitator superfamily (MFS) profile" evidence="8">
    <location>
        <begin position="1"/>
        <end position="492"/>
    </location>
</feature>
<dbReference type="PANTHER" id="PTHR42718">
    <property type="entry name" value="MAJOR FACILITATOR SUPERFAMILY MULTIDRUG TRANSPORTER MFSC"/>
    <property type="match status" value="1"/>
</dbReference>
<dbReference type="InterPro" id="IPR020846">
    <property type="entry name" value="MFS_dom"/>
</dbReference>
<dbReference type="EMBL" id="CP029188">
    <property type="protein sequence ID" value="AWI31503.1"/>
    <property type="molecule type" value="Genomic_DNA"/>
</dbReference>
<feature type="transmembrane region" description="Helical" evidence="7">
    <location>
        <begin position="127"/>
        <end position="148"/>
    </location>
</feature>
<evidence type="ECO:0000256" key="1">
    <source>
        <dbReference type="ARBA" id="ARBA00004651"/>
    </source>
</evidence>
<feature type="transmembrane region" description="Helical" evidence="7">
    <location>
        <begin position="283"/>
        <end position="304"/>
    </location>
</feature>
<evidence type="ECO:0000256" key="7">
    <source>
        <dbReference type="SAM" id="Phobius"/>
    </source>
</evidence>
<keyword evidence="6" id="KW-0046">Antibiotic resistance</keyword>
<dbReference type="InterPro" id="IPR011701">
    <property type="entry name" value="MFS"/>
</dbReference>
<evidence type="ECO:0000256" key="3">
    <source>
        <dbReference type="ARBA" id="ARBA00022692"/>
    </source>
</evidence>
<keyword evidence="4 7" id="KW-1133">Transmembrane helix</keyword>